<accession>A0A0W0XQ21</accession>
<dbReference type="InterPro" id="IPR004711">
    <property type="entry name" value="Benzoate_Transporter"/>
</dbReference>
<keyword evidence="1" id="KW-1133">Transmembrane helix</keyword>
<name>A0A0W0XQ21_9GAMM</name>
<dbReference type="STRING" id="458.Lrub_1602"/>
<feature type="transmembrane region" description="Helical" evidence="1">
    <location>
        <begin position="93"/>
        <end position="112"/>
    </location>
</feature>
<feature type="transmembrane region" description="Helical" evidence="1">
    <location>
        <begin position="163"/>
        <end position="186"/>
    </location>
</feature>
<feature type="transmembrane region" description="Helical" evidence="1">
    <location>
        <begin position="314"/>
        <end position="335"/>
    </location>
</feature>
<evidence type="ECO:0000313" key="3">
    <source>
        <dbReference type="Proteomes" id="UP000054608"/>
    </source>
</evidence>
<keyword evidence="1" id="KW-0472">Membrane</keyword>
<dbReference type="PANTHER" id="PTHR30199">
    <property type="entry name" value="MFS FAMILY TRANSPORTER, PREDICTED SUBSTRATE BENZOATE"/>
    <property type="match status" value="1"/>
</dbReference>
<dbReference type="Pfam" id="PF03594">
    <property type="entry name" value="BenE"/>
    <property type="match status" value="1"/>
</dbReference>
<feature type="transmembrane region" description="Helical" evidence="1">
    <location>
        <begin position="347"/>
        <end position="372"/>
    </location>
</feature>
<evidence type="ECO:0000313" key="2">
    <source>
        <dbReference type="EMBL" id="KTD46680.1"/>
    </source>
</evidence>
<dbReference type="PATRIC" id="fig|458.5.peg.1674"/>
<dbReference type="OrthoDB" id="9792424at2"/>
<feature type="transmembrane region" description="Helical" evidence="1">
    <location>
        <begin position="124"/>
        <end position="143"/>
    </location>
</feature>
<dbReference type="AlphaFoldDB" id="A0A0W0XQ21"/>
<dbReference type="GO" id="GO:0042925">
    <property type="term" value="F:benzoate transmembrane transporter activity"/>
    <property type="evidence" value="ECO:0007669"/>
    <property type="project" value="InterPro"/>
</dbReference>
<feature type="transmembrane region" description="Helical" evidence="1">
    <location>
        <begin position="43"/>
        <end position="62"/>
    </location>
</feature>
<keyword evidence="1" id="KW-0812">Transmembrane</keyword>
<protein>
    <submittedName>
        <fullName evidence="2">Inner membrane protein YdcO</fullName>
    </submittedName>
</protein>
<dbReference type="RefSeq" id="WP_058531699.1">
    <property type="nucleotide sequence ID" value="NZ_CAAAIN010000005.1"/>
</dbReference>
<dbReference type="GO" id="GO:0005886">
    <property type="term" value="C:plasma membrane"/>
    <property type="evidence" value="ECO:0007669"/>
    <property type="project" value="TreeGrafter"/>
</dbReference>
<feature type="transmembrane region" description="Helical" evidence="1">
    <location>
        <begin position="255"/>
        <end position="275"/>
    </location>
</feature>
<dbReference type="Proteomes" id="UP000054608">
    <property type="component" value="Unassembled WGS sequence"/>
</dbReference>
<proteinExistence type="predicted"/>
<reference evidence="2 3" key="1">
    <citation type="submission" date="2015-11" db="EMBL/GenBank/DDBJ databases">
        <title>Genomic analysis of 38 Legionella species identifies large and diverse effector repertoires.</title>
        <authorList>
            <person name="Burstein D."/>
            <person name="Amaro F."/>
            <person name="Zusman T."/>
            <person name="Lifshitz Z."/>
            <person name="Cohen O."/>
            <person name="Gilbert J.A."/>
            <person name="Pupko T."/>
            <person name="Shuman H.A."/>
            <person name="Segal G."/>
        </authorList>
    </citation>
    <scope>NUCLEOTIDE SEQUENCE [LARGE SCALE GENOMIC DNA]</scope>
    <source>
        <strain evidence="2 3">WA-270A-C2</strain>
    </source>
</reference>
<dbReference type="NCBIfam" id="TIGR00843">
    <property type="entry name" value="benE"/>
    <property type="match status" value="1"/>
</dbReference>
<dbReference type="EMBL" id="LNYT01000020">
    <property type="protein sequence ID" value="KTD46680.1"/>
    <property type="molecule type" value="Genomic_DNA"/>
</dbReference>
<organism evidence="2 3">
    <name type="scientific">Legionella rubrilucens</name>
    <dbReference type="NCBI Taxonomy" id="458"/>
    <lineage>
        <taxon>Bacteria</taxon>
        <taxon>Pseudomonadati</taxon>
        <taxon>Pseudomonadota</taxon>
        <taxon>Gammaproteobacteria</taxon>
        <taxon>Legionellales</taxon>
        <taxon>Legionellaceae</taxon>
        <taxon>Legionella</taxon>
    </lineage>
</organism>
<keyword evidence="3" id="KW-1185">Reference proteome</keyword>
<gene>
    <name evidence="2" type="primary">ydcO</name>
    <name evidence="2" type="ORF">Lrub_1602</name>
</gene>
<dbReference type="PANTHER" id="PTHR30199:SF0">
    <property type="entry name" value="INNER MEMBRANE PROTEIN YDCO"/>
    <property type="match status" value="1"/>
</dbReference>
<evidence type="ECO:0000256" key="1">
    <source>
        <dbReference type="SAM" id="Phobius"/>
    </source>
</evidence>
<comment type="caution">
    <text evidence="2">The sequence shown here is derived from an EMBL/GenBank/DDBJ whole genome shotgun (WGS) entry which is preliminary data.</text>
</comment>
<feature type="transmembrane region" description="Helical" evidence="1">
    <location>
        <begin position="287"/>
        <end position="308"/>
    </location>
</feature>
<sequence>MLKYFSISHAAAGFIAVMVGFTSSAAIVFQAAAAAGADKAEISSWLLALGLGTSLSTMGLSVYYRMPVLTAWSTPGAALLVTSLAGLSLPQAVAAFMMTGLLTLIAGLSGYFEKVMNYIPRDLVAAMLAGVLLHFGLNVFTGWQEDPGLVAALLASYLVGKRFFPRYMMVGVLAVGLLCAYGQGLFTHTLIQHGLTRPVWVEPQWSWSLLFSVSLPLFIVTMTSQNIPGIAVLHAEGYRPPVSTLISWTGLTNVLFAPFGGFSCNLAAITAAICAGKEAGRDPDLRYLASLWAGVFYLLMGLFAAAMVDVMASFPKVLITTIAGLALFTTIGSNLQAAFTEAHRREAALLTLMISTSGITILGIGAAFWGLAAGIAANGLQKKPLRAMTIRGE</sequence>
<feature type="transmembrane region" description="Helical" evidence="1">
    <location>
        <begin position="207"/>
        <end position="235"/>
    </location>
</feature>